<evidence type="ECO:0000313" key="1">
    <source>
        <dbReference type="EMBL" id="MEW9305244.1"/>
    </source>
</evidence>
<gene>
    <name evidence="1" type="ORF">ABXS05_06835</name>
</gene>
<dbReference type="Proteomes" id="UP001555786">
    <property type="component" value="Unassembled WGS sequence"/>
</dbReference>
<organism evidence="1 2">
    <name type="scientific">Labrys neptuniae</name>
    <dbReference type="NCBI Taxonomy" id="376174"/>
    <lineage>
        <taxon>Bacteria</taxon>
        <taxon>Pseudomonadati</taxon>
        <taxon>Pseudomonadota</taxon>
        <taxon>Alphaproteobacteria</taxon>
        <taxon>Hyphomicrobiales</taxon>
        <taxon>Xanthobacteraceae</taxon>
        <taxon>Labrys</taxon>
    </lineage>
</organism>
<dbReference type="InterPro" id="IPR049249">
    <property type="entry name" value="DUF6882"/>
</dbReference>
<protein>
    <submittedName>
        <fullName evidence="1">DUF6882 domain-containing protein</fullName>
    </submittedName>
</protein>
<evidence type="ECO:0000313" key="2">
    <source>
        <dbReference type="Proteomes" id="UP001555786"/>
    </source>
</evidence>
<proteinExistence type="predicted"/>
<sequence length="234" mass="25840">MAPSLNDLFFAEAGSAFARQLALGDLIGDRPWNVDIGRGEITFGSDLAFPIQVLGTCSEQESSWLWAWANHQSGLPAAVLAASLRIKDIGSQRGIGEFVEPKFTLDRITDHMLAMLCGALLDRGCYYRAPYQGGAVFLLLDKLPAAIRAPVAPERVNTVLMQVVSNFEVDHRSMAESFLHQQGFVVKAEPALLSANRDTDGAEIRLAFDTQRRIAKVEGIIKPRTAKKSWWKPW</sequence>
<keyword evidence="2" id="KW-1185">Reference proteome</keyword>
<reference evidence="1 2" key="1">
    <citation type="submission" date="2024-07" db="EMBL/GenBank/DDBJ databases">
        <title>Description of Labrys sedimenti sp. nov., isolated from a diclofenac-degrading enrichment culture.</title>
        <authorList>
            <person name="Tancsics A."/>
            <person name="Csepanyi A."/>
        </authorList>
    </citation>
    <scope>NUCLEOTIDE SEQUENCE [LARGE SCALE GENOMIC DNA]</scope>
    <source>
        <strain evidence="1 2">LMG 23578</strain>
    </source>
</reference>
<accession>A0ABV3PHY9</accession>
<name>A0ABV3PHY9_9HYPH</name>
<comment type="caution">
    <text evidence="1">The sequence shown here is derived from an EMBL/GenBank/DDBJ whole genome shotgun (WGS) entry which is preliminary data.</text>
</comment>
<dbReference type="RefSeq" id="WP_367623359.1">
    <property type="nucleotide sequence ID" value="NZ_JBFNQD010000001.1"/>
</dbReference>
<dbReference type="EMBL" id="JBFNQD010000001">
    <property type="protein sequence ID" value="MEW9305244.1"/>
    <property type="molecule type" value="Genomic_DNA"/>
</dbReference>
<dbReference type="Pfam" id="PF21813">
    <property type="entry name" value="DUF6882"/>
    <property type="match status" value="1"/>
</dbReference>